<feature type="region of interest" description="Disordered" evidence="1">
    <location>
        <begin position="66"/>
        <end position="95"/>
    </location>
</feature>
<evidence type="ECO:0000256" key="1">
    <source>
        <dbReference type="SAM" id="MobiDB-lite"/>
    </source>
</evidence>
<comment type="caution">
    <text evidence="2">The sequence shown here is derived from an EMBL/GenBank/DDBJ whole genome shotgun (WGS) entry which is preliminary data.</text>
</comment>
<name>A0A1E1KTS6_9HELO</name>
<feature type="region of interest" description="Disordered" evidence="1">
    <location>
        <begin position="1"/>
        <end position="20"/>
    </location>
</feature>
<protein>
    <submittedName>
        <fullName evidence="2">Uncharacterized protein</fullName>
    </submittedName>
</protein>
<sequence>MIESGPGLAQPTSPSNMSCHGDSTCLSLASSHDILALQELTCVGCITRHPRPKGNFEDQTTRCGFVRTSNGLPRPPITGNTEHAPKFTQMIHNGR</sequence>
<proteinExistence type="predicted"/>
<organism evidence="2 3">
    <name type="scientific">Rhynchosporium graminicola</name>
    <dbReference type="NCBI Taxonomy" id="2792576"/>
    <lineage>
        <taxon>Eukaryota</taxon>
        <taxon>Fungi</taxon>
        <taxon>Dikarya</taxon>
        <taxon>Ascomycota</taxon>
        <taxon>Pezizomycotina</taxon>
        <taxon>Leotiomycetes</taxon>
        <taxon>Helotiales</taxon>
        <taxon>Ploettnerulaceae</taxon>
        <taxon>Rhynchosporium</taxon>
    </lineage>
</organism>
<dbReference type="Proteomes" id="UP000178129">
    <property type="component" value="Unassembled WGS sequence"/>
</dbReference>
<keyword evidence="3" id="KW-1185">Reference proteome</keyword>
<dbReference type="InParanoid" id="A0A1E1KTS6"/>
<reference evidence="3" key="1">
    <citation type="submission" date="2016-03" db="EMBL/GenBank/DDBJ databases">
        <authorList>
            <person name="Ploux O."/>
        </authorList>
    </citation>
    <scope>NUCLEOTIDE SEQUENCE [LARGE SCALE GENOMIC DNA]</scope>
    <source>
        <strain evidence="3">UK7</strain>
    </source>
</reference>
<evidence type="ECO:0000313" key="2">
    <source>
        <dbReference type="EMBL" id="CZT01497.1"/>
    </source>
</evidence>
<accession>A0A1E1KTS6</accession>
<gene>
    <name evidence="2" type="ORF">RCO7_14643</name>
</gene>
<evidence type="ECO:0000313" key="3">
    <source>
        <dbReference type="Proteomes" id="UP000178129"/>
    </source>
</evidence>
<dbReference type="AlphaFoldDB" id="A0A1E1KTS6"/>
<dbReference type="EMBL" id="FJUW01000022">
    <property type="protein sequence ID" value="CZT01497.1"/>
    <property type="molecule type" value="Genomic_DNA"/>
</dbReference>